<dbReference type="InterPro" id="IPR051291">
    <property type="entry name" value="CIMAP"/>
</dbReference>
<organism evidence="1 2">
    <name type="scientific">Paramuricea clavata</name>
    <name type="common">Red gorgonian</name>
    <name type="synonym">Violescent sea-whip</name>
    <dbReference type="NCBI Taxonomy" id="317549"/>
    <lineage>
        <taxon>Eukaryota</taxon>
        <taxon>Metazoa</taxon>
        <taxon>Cnidaria</taxon>
        <taxon>Anthozoa</taxon>
        <taxon>Octocorallia</taxon>
        <taxon>Malacalcyonacea</taxon>
        <taxon>Plexauridae</taxon>
        <taxon>Paramuricea</taxon>
    </lineage>
</organism>
<comment type="caution">
    <text evidence="1">The sequence shown here is derived from an EMBL/GenBank/DDBJ whole genome shotgun (WGS) entry which is preliminary data.</text>
</comment>
<dbReference type="PANTHER" id="PTHR21580:SF57">
    <property type="entry name" value="OUTER DENSE FIBER OF SPERM TAILS 3-LIKE 2-RELATED"/>
    <property type="match status" value="1"/>
</dbReference>
<dbReference type="AlphaFoldDB" id="A0A6S7K3J6"/>
<gene>
    <name evidence="1" type="ORF">PACLA_8A028349</name>
</gene>
<name>A0A6S7K3J6_PARCT</name>
<dbReference type="Proteomes" id="UP001152795">
    <property type="component" value="Unassembled WGS sequence"/>
</dbReference>
<reference evidence="1" key="1">
    <citation type="submission" date="2020-04" db="EMBL/GenBank/DDBJ databases">
        <authorList>
            <person name="Alioto T."/>
            <person name="Alioto T."/>
            <person name="Gomez Garrido J."/>
        </authorList>
    </citation>
    <scope>NUCLEOTIDE SEQUENCE</scope>
    <source>
        <strain evidence="1">A484AB</strain>
    </source>
</reference>
<dbReference type="PANTHER" id="PTHR21580">
    <property type="entry name" value="SHIPPO-1-RELATED"/>
    <property type="match status" value="1"/>
</dbReference>
<dbReference type="OrthoDB" id="429991at2759"/>
<accession>A0A6S7K3J6</accession>
<evidence type="ECO:0000313" key="1">
    <source>
        <dbReference type="EMBL" id="CAB4037981.1"/>
    </source>
</evidence>
<dbReference type="Pfam" id="PF07004">
    <property type="entry name" value="SHIPPO-rpt"/>
    <property type="match status" value="4"/>
</dbReference>
<dbReference type="EMBL" id="CACRXK020023676">
    <property type="protein sequence ID" value="CAB4037981.1"/>
    <property type="molecule type" value="Genomic_DNA"/>
</dbReference>
<dbReference type="InterPro" id="IPR010736">
    <property type="entry name" value="SHIPPO-rpt"/>
</dbReference>
<proteinExistence type="predicted"/>
<dbReference type="GO" id="GO:0005856">
    <property type="term" value="C:cytoskeleton"/>
    <property type="evidence" value="ECO:0007669"/>
    <property type="project" value="TreeGrafter"/>
</dbReference>
<keyword evidence="2" id="KW-1185">Reference proteome</keyword>
<protein>
    <submittedName>
        <fullName evidence="1">Uncharacterized protein</fullName>
    </submittedName>
</protein>
<evidence type="ECO:0000313" key="2">
    <source>
        <dbReference type="Proteomes" id="UP001152795"/>
    </source>
</evidence>
<sequence>MEEKQEKTIQIAARERGPGPGRYGLPSTCGYISHDGTKYKAPAYSMGTRLQNSMFRKDCSPGPGYFIEASITRGGKDGTPVYSILGRQKDPNTFKTPGPGTYCPERVHPQGERHAPVYSMGSRTRYRKRDSTPAPNAYGLPPVLGSKVINKSSAASYSMTARSKTGGFSEDLAKTPGPGHYKVTPPDTVKQNAPKYSMLSRNHMPGDSTLKPGPGAHSPEKVYTTKPKAPSFSMGIRHSEFICPLIIDVQD</sequence>